<keyword evidence="2" id="KW-1185">Reference proteome</keyword>
<accession>Q1QM02</accession>
<protein>
    <submittedName>
        <fullName evidence="1">Uncharacterized protein</fullName>
    </submittedName>
</protein>
<dbReference type="HOGENOM" id="CLU_2570326_0_0_5"/>
<sequence>MFYLDRSLKNETTLMESDPEGAALSRSRKYAKTATNIAAILDPDRENYWDQPLRSRLMLRSTCVFVYQDRVQEITHTTSAP</sequence>
<dbReference type="AlphaFoldDB" id="Q1QM02"/>
<dbReference type="KEGG" id="nha:Nham_1940"/>
<proteinExistence type="predicted"/>
<name>Q1QM02_NITHX</name>
<evidence type="ECO:0000313" key="1">
    <source>
        <dbReference type="EMBL" id="ABE62745.1"/>
    </source>
</evidence>
<organism evidence="1 2">
    <name type="scientific">Nitrobacter hamburgensis (strain DSM 10229 / NCIMB 13809 / X14)</name>
    <dbReference type="NCBI Taxonomy" id="323097"/>
    <lineage>
        <taxon>Bacteria</taxon>
        <taxon>Pseudomonadati</taxon>
        <taxon>Pseudomonadota</taxon>
        <taxon>Alphaproteobacteria</taxon>
        <taxon>Hyphomicrobiales</taxon>
        <taxon>Nitrobacteraceae</taxon>
        <taxon>Nitrobacter</taxon>
    </lineage>
</organism>
<dbReference type="Proteomes" id="UP000001953">
    <property type="component" value="Chromosome"/>
</dbReference>
<evidence type="ECO:0000313" key="2">
    <source>
        <dbReference type="Proteomes" id="UP000001953"/>
    </source>
</evidence>
<gene>
    <name evidence="1" type="ordered locus">Nham_1940</name>
</gene>
<reference evidence="1 2" key="1">
    <citation type="submission" date="2006-03" db="EMBL/GenBank/DDBJ databases">
        <title>Complete sequence of chromosome of Nitrobacter hamburgensis X14.</title>
        <authorList>
            <consortium name="US DOE Joint Genome Institute"/>
            <person name="Copeland A."/>
            <person name="Lucas S."/>
            <person name="Lapidus A."/>
            <person name="Barry K."/>
            <person name="Detter J.C."/>
            <person name="Glavina del Rio T."/>
            <person name="Hammon N."/>
            <person name="Israni S."/>
            <person name="Dalin E."/>
            <person name="Tice H."/>
            <person name="Pitluck S."/>
            <person name="Chain P."/>
            <person name="Malfatti S."/>
            <person name="Shin M."/>
            <person name="Vergez L."/>
            <person name="Schmutz J."/>
            <person name="Larimer F."/>
            <person name="Land M."/>
            <person name="Hauser L."/>
            <person name="Kyrpides N."/>
            <person name="Ivanova N."/>
            <person name="Ward B."/>
            <person name="Arp D."/>
            <person name="Klotz M."/>
            <person name="Stein L."/>
            <person name="O'Mullan G."/>
            <person name="Starkenburg S."/>
            <person name="Sayavedra L."/>
            <person name="Poret-Peterson A.T."/>
            <person name="Gentry M.E."/>
            <person name="Bruce D."/>
            <person name="Richardson P."/>
        </authorList>
    </citation>
    <scope>NUCLEOTIDE SEQUENCE [LARGE SCALE GENOMIC DNA]</scope>
    <source>
        <strain evidence="2">DSM 10229 / NCIMB 13809 / X14</strain>
    </source>
</reference>
<dbReference type="EMBL" id="CP000319">
    <property type="protein sequence ID" value="ABE62745.1"/>
    <property type="molecule type" value="Genomic_DNA"/>
</dbReference>